<sequence length="172" mass="18485">MSRLGPWLRRNALALIALAVLIPVGVMATGVAAWTGAKSGSPVQPIEAGETAEFAGAQWRDPRVVDETSLHRDAVPPDARLLVAEFTVIPGGTGMGCTITLTEAEGAGRSWESQWNGAGLSWPEQPFCDMAATGPYEVRVPYFVPADAAERLHIDVVVADELPKFLRFTDER</sequence>
<gene>
    <name evidence="1" type="ORF">E4U02_08485</name>
</gene>
<organism evidence="1 2">
    <name type="scientific">Microbacterium paludicola</name>
    <dbReference type="NCBI Taxonomy" id="300019"/>
    <lineage>
        <taxon>Bacteria</taxon>
        <taxon>Bacillati</taxon>
        <taxon>Actinomycetota</taxon>
        <taxon>Actinomycetes</taxon>
        <taxon>Micrococcales</taxon>
        <taxon>Microbacteriaceae</taxon>
        <taxon>Microbacterium</taxon>
    </lineage>
</organism>
<dbReference type="OrthoDB" id="5058212at2"/>
<name>A0A4Y9FUC6_9MICO</name>
<reference evidence="1 2" key="1">
    <citation type="submission" date="2019-03" db="EMBL/GenBank/DDBJ databases">
        <title>Diversity of the mouse oral microbiome.</title>
        <authorList>
            <person name="Joseph S."/>
            <person name="Aduse-Opoku J."/>
            <person name="Curtis M."/>
            <person name="Wade W."/>
            <person name="Hashim A."/>
        </authorList>
    </citation>
    <scope>NUCLEOTIDE SEQUENCE [LARGE SCALE GENOMIC DNA]</scope>
    <source>
        <strain evidence="1 2">P1012</strain>
    </source>
</reference>
<comment type="caution">
    <text evidence="1">The sequence shown here is derived from an EMBL/GenBank/DDBJ whole genome shotgun (WGS) entry which is preliminary data.</text>
</comment>
<evidence type="ECO:0000313" key="2">
    <source>
        <dbReference type="Proteomes" id="UP000298358"/>
    </source>
</evidence>
<evidence type="ECO:0000313" key="1">
    <source>
        <dbReference type="EMBL" id="TFU32862.1"/>
    </source>
</evidence>
<accession>A0A4Y9FUC6</accession>
<proteinExistence type="predicted"/>
<dbReference type="Proteomes" id="UP000298358">
    <property type="component" value="Unassembled WGS sequence"/>
</dbReference>
<evidence type="ECO:0008006" key="3">
    <source>
        <dbReference type="Google" id="ProtNLM"/>
    </source>
</evidence>
<protein>
    <recommendedName>
        <fullName evidence="3">DUF4352 domain-containing protein</fullName>
    </recommendedName>
</protein>
<dbReference type="RefSeq" id="WP_135114411.1">
    <property type="nucleotide sequence ID" value="NZ_BAAANG010000001.1"/>
</dbReference>
<keyword evidence="2" id="KW-1185">Reference proteome</keyword>
<dbReference type="AlphaFoldDB" id="A0A4Y9FUC6"/>
<dbReference type="EMBL" id="SPQB01000017">
    <property type="protein sequence ID" value="TFU32862.1"/>
    <property type="molecule type" value="Genomic_DNA"/>
</dbReference>